<dbReference type="Pfam" id="PF00137">
    <property type="entry name" value="ATP-synt_C"/>
    <property type="match status" value="2"/>
</dbReference>
<dbReference type="Gene3D" id="3.30.300.20">
    <property type="match status" value="1"/>
</dbReference>
<dbReference type="InterPro" id="IPR000238">
    <property type="entry name" value="RbfA"/>
</dbReference>
<evidence type="ECO:0000256" key="8">
    <source>
        <dbReference type="ARBA" id="ARBA00023065"/>
    </source>
</evidence>
<keyword evidence="14" id="KW-1185">Reference proteome</keyword>
<feature type="compositionally biased region" description="Acidic residues" evidence="11">
    <location>
        <begin position="194"/>
        <end position="207"/>
    </location>
</feature>
<feature type="transmembrane region" description="Helical" evidence="10">
    <location>
        <begin position="305"/>
        <end position="325"/>
    </location>
</feature>
<dbReference type="InterPro" id="IPR011555">
    <property type="entry name" value="ATPase_proteolipid_su_C_euk"/>
</dbReference>
<dbReference type="CDD" id="cd18175">
    <property type="entry name" value="ATP-synt_Vo_c_ATP6C_rpt1"/>
    <property type="match status" value="1"/>
</dbReference>
<gene>
    <name evidence="13" type="primary">A01p004050.1_BraROA</name>
    <name evidence="13" type="ORF">IGI04_000337</name>
</gene>
<comment type="function">
    <text evidence="1 10">Proton-conducting pore forming subunit of the membrane integral V0 complex of vacuolar ATPase. V-ATPase is responsible for acidifying a variety of intracellular compartments in eukaryotic cells.</text>
</comment>
<accession>A0ABQ7NPK8</accession>
<comment type="subunit">
    <text evidence="10">V-ATPase is a heteromultimeric enzyme composed of a peripheral catalytic V1 complex attached to an integral membrane V0 proton pore complex.</text>
</comment>
<feature type="transmembrane region" description="Helical" evidence="10">
    <location>
        <begin position="262"/>
        <end position="284"/>
    </location>
</feature>
<feature type="domain" description="V-ATPase proteolipid subunit C-like" evidence="12">
    <location>
        <begin position="266"/>
        <end position="325"/>
    </location>
</feature>
<evidence type="ECO:0000256" key="3">
    <source>
        <dbReference type="ARBA" id="ARBA00007296"/>
    </source>
</evidence>
<dbReference type="EMBL" id="JADBGQ010000001">
    <property type="protein sequence ID" value="KAG5412770.1"/>
    <property type="molecule type" value="Genomic_DNA"/>
</dbReference>
<evidence type="ECO:0000256" key="9">
    <source>
        <dbReference type="ARBA" id="ARBA00023136"/>
    </source>
</evidence>
<dbReference type="InterPro" id="IPR020053">
    <property type="entry name" value="Ribosome-bd_factorA_CS"/>
</dbReference>
<feature type="transmembrane region" description="Helical" evidence="10">
    <location>
        <begin position="345"/>
        <end position="367"/>
    </location>
</feature>
<comment type="caution">
    <text evidence="13">The sequence shown here is derived from an EMBL/GenBank/DDBJ whole genome shotgun (WGS) entry which is preliminary data.</text>
</comment>
<feature type="transmembrane region" description="Helical" evidence="10">
    <location>
        <begin position="379"/>
        <end position="404"/>
    </location>
</feature>
<evidence type="ECO:0000313" key="13">
    <source>
        <dbReference type="EMBL" id="KAG5412770.1"/>
    </source>
</evidence>
<dbReference type="SUPFAM" id="SSF89919">
    <property type="entry name" value="Ribosome-binding factor A, RbfA"/>
    <property type="match status" value="1"/>
</dbReference>
<evidence type="ECO:0000256" key="2">
    <source>
        <dbReference type="ARBA" id="ARBA00004128"/>
    </source>
</evidence>
<evidence type="ECO:0000256" key="10">
    <source>
        <dbReference type="RuleBase" id="RU363060"/>
    </source>
</evidence>
<evidence type="ECO:0000256" key="6">
    <source>
        <dbReference type="ARBA" id="ARBA00022692"/>
    </source>
</evidence>
<evidence type="ECO:0000256" key="11">
    <source>
        <dbReference type="SAM" id="MobiDB-lite"/>
    </source>
</evidence>
<keyword evidence="4 10" id="KW-0813">Transport</keyword>
<evidence type="ECO:0000313" key="14">
    <source>
        <dbReference type="Proteomes" id="UP000823674"/>
    </source>
</evidence>
<dbReference type="InterPro" id="IPR023799">
    <property type="entry name" value="RbfA_dom_sf"/>
</dbReference>
<keyword evidence="5 10" id="KW-0926">Vacuole</keyword>
<dbReference type="PROSITE" id="PS01319">
    <property type="entry name" value="RBFA"/>
    <property type="match status" value="1"/>
</dbReference>
<comment type="subcellular location">
    <subcellularLocation>
        <location evidence="2 10">Vacuole membrane</location>
        <topology evidence="2 10">Multi-pass membrane protein</topology>
    </subcellularLocation>
</comment>
<evidence type="ECO:0000259" key="12">
    <source>
        <dbReference type="Pfam" id="PF00137"/>
    </source>
</evidence>
<comment type="similarity">
    <text evidence="3 10">Belongs to the V-ATPase proteolipid subunit family.</text>
</comment>
<dbReference type="HAMAP" id="MF_00003">
    <property type="entry name" value="RbfA"/>
    <property type="match status" value="1"/>
</dbReference>
<dbReference type="Proteomes" id="UP000823674">
    <property type="component" value="Chromosome A01"/>
</dbReference>
<keyword evidence="6 10" id="KW-0812">Transmembrane</keyword>
<evidence type="ECO:0000256" key="1">
    <source>
        <dbReference type="ARBA" id="ARBA00002481"/>
    </source>
</evidence>
<reference evidence="13 14" key="1">
    <citation type="submission" date="2021-03" db="EMBL/GenBank/DDBJ databases">
        <authorList>
            <person name="King G.J."/>
            <person name="Bancroft I."/>
            <person name="Baten A."/>
            <person name="Bloomfield J."/>
            <person name="Borpatragohain P."/>
            <person name="He Z."/>
            <person name="Irish N."/>
            <person name="Irwin J."/>
            <person name="Liu K."/>
            <person name="Mauleon R.P."/>
            <person name="Moore J."/>
            <person name="Morris R."/>
            <person name="Ostergaard L."/>
            <person name="Wang B."/>
            <person name="Wells R."/>
        </authorList>
    </citation>
    <scope>NUCLEOTIDE SEQUENCE [LARGE SCALE GENOMIC DNA]</scope>
    <source>
        <strain evidence="13">R-o-18</strain>
        <tissue evidence="13">Leaf</tissue>
    </source>
</reference>
<dbReference type="InterPro" id="IPR015946">
    <property type="entry name" value="KH_dom-like_a/b"/>
</dbReference>
<evidence type="ECO:0000256" key="7">
    <source>
        <dbReference type="ARBA" id="ARBA00022989"/>
    </source>
</evidence>
<dbReference type="NCBIfam" id="TIGR00082">
    <property type="entry name" value="rbfA"/>
    <property type="match status" value="1"/>
</dbReference>
<dbReference type="NCBIfam" id="TIGR01100">
    <property type="entry name" value="V_ATP_synt_C"/>
    <property type="match status" value="1"/>
</dbReference>
<dbReference type="Pfam" id="PF02033">
    <property type="entry name" value="RBFA"/>
    <property type="match status" value="1"/>
</dbReference>
<name>A0ABQ7NPK8_BRACM</name>
<keyword evidence="7 10" id="KW-1133">Transmembrane helix</keyword>
<feature type="region of interest" description="Disordered" evidence="11">
    <location>
        <begin position="184"/>
        <end position="207"/>
    </location>
</feature>
<dbReference type="InterPro" id="IPR035921">
    <property type="entry name" value="F/V-ATP_Csub_sf"/>
</dbReference>
<evidence type="ECO:0000256" key="5">
    <source>
        <dbReference type="ARBA" id="ARBA00022554"/>
    </source>
</evidence>
<proteinExistence type="inferred from homology"/>
<keyword evidence="9 10" id="KW-0472">Membrane</keyword>
<organism evidence="13 14">
    <name type="scientific">Brassica rapa subsp. trilocularis</name>
    <dbReference type="NCBI Taxonomy" id="1813537"/>
    <lineage>
        <taxon>Eukaryota</taxon>
        <taxon>Viridiplantae</taxon>
        <taxon>Streptophyta</taxon>
        <taxon>Embryophyta</taxon>
        <taxon>Tracheophyta</taxon>
        <taxon>Spermatophyta</taxon>
        <taxon>Magnoliopsida</taxon>
        <taxon>eudicotyledons</taxon>
        <taxon>Gunneridae</taxon>
        <taxon>Pentapetalae</taxon>
        <taxon>rosids</taxon>
        <taxon>malvids</taxon>
        <taxon>Brassicales</taxon>
        <taxon>Brassicaceae</taxon>
        <taxon>Brassiceae</taxon>
        <taxon>Brassica</taxon>
    </lineage>
</organism>
<keyword evidence="10" id="KW-0375">Hydrogen ion transport</keyword>
<dbReference type="CDD" id="cd18176">
    <property type="entry name" value="ATP-synt_Vo_c_ATP6C_rpt2"/>
    <property type="match status" value="1"/>
</dbReference>
<dbReference type="InterPro" id="IPR000245">
    <property type="entry name" value="ATPase_proteolipid_csu"/>
</dbReference>
<dbReference type="PANTHER" id="PTHR33515:SF1">
    <property type="entry name" value="RIBOSOME-BINDING FACTOR A, CHLOROPLASTIC-RELATED"/>
    <property type="match status" value="1"/>
</dbReference>
<evidence type="ECO:0000256" key="4">
    <source>
        <dbReference type="ARBA" id="ARBA00022448"/>
    </source>
</evidence>
<sequence length="414" mass="44534">MANVFHAHQSHLFFPLNPSISTVRSKTQTFHFPQSTAPANLRTNLSVRRRSVKCMANPRRVKMVAKQIMRELSDMLLTDTVLQHAVLPEAALGADRYLSSLTTISDVEVSNDLQIVKVYVSVFGDDRGKDVAIAGLKSKAKYVRSELGKRMKLRLTPEVRFIEDESMERGSRVLAILDKIKAEKGSEGGAETSDSPEDDQDWGVDDPDEDIIYKKRSDIHAAPSLSRQISINHRLAPQISDPNLHTKSFNMSTFSGDETAPFFGFLGAAAALVFSCMGAAYGTAKSGVGVASMGVMRPELVMKSIVPVVMAGVLGIYGLIIAVIISTGINPKAKSYYLFDGYAHLSSGLACGLAGLSAGMAIGIVGDAGVRANAQQPKLFVGMILILIFAEALALYGLIVGIILSSRAGQSRAE</sequence>
<dbReference type="Gene3D" id="1.20.120.610">
    <property type="entry name" value="lithium bound rotor ring of v- atpase"/>
    <property type="match status" value="1"/>
</dbReference>
<feature type="domain" description="V-ATPase proteolipid subunit C-like" evidence="12">
    <location>
        <begin position="346"/>
        <end position="404"/>
    </location>
</feature>
<dbReference type="InterPro" id="IPR002379">
    <property type="entry name" value="ATPase_proteolipid_c-like_dom"/>
</dbReference>
<protein>
    <recommendedName>
        <fullName evidence="10">V-type proton ATPase proteolipid subunit</fullName>
    </recommendedName>
</protein>
<dbReference type="PRINTS" id="PR00122">
    <property type="entry name" value="VACATPASE"/>
</dbReference>
<dbReference type="SUPFAM" id="SSF81333">
    <property type="entry name" value="F1F0 ATP synthase subunit C"/>
    <property type="match status" value="2"/>
</dbReference>
<dbReference type="PANTHER" id="PTHR33515">
    <property type="entry name" value="RIBOSOME-BINDING FACTOR A, CHLOROPLASTIC-RELATED"/>
    <property type="match status" value="1"/>
</dbReference>
<keyword evidence="8 10" id="KW-0406">Ion transport</keyword>